<dbReference type="Proteomes" id="UP000494111">
    <property type="component" value="Unassembled WGS sequence"/>
</dbReference>
<dbReference type="EMBL" id="CADIJO010000005">
    <property type="protein sequence ID" value="CAB3687600.1"/>
    <property type="molecule type" value="Genomic_DNA"/>
</dbReference>
<organism evidence="2 3">
    <name type="scientific">Achromobacter deleyi</name>
    <dbReference type="NCBI Taxonomy" id="1353891"/>
    <lineage>
        <taxon>Bacteria</taxon>
        <taxon>Pseudomonadati</taxon>
        <taxon>Pseudomonadota</taxon>
        <taxon>Betaproteobacteria</taxon>
        <taxon>Burkholderiales</taxon>
        <taxon>Alcaligenaceae</taxon>
        <taxon>Achromobacter</taxon>
    </lineage>
</organism>
<accession>A0A6S6ZPT8</accession>
<feature type="chain" id="PRO_5028813631" evidence="1">
    <location>
        <begin position="21"/>
        <end position="149"/>
    </location>
</feature>
<name>A0A6S6ZPT8_9BURK</name>
<evidence type="ECO:0000313" key="3">
    <source>
        <dbReference type="Proteomes" id="UP000494111"/>
    </source>
</evidence>
<sequence length="149" mass="15937">MRQLSVPIALALFLGSPAQAADVDSTARATSGRAAWAAFGCSALAELLKKAPDQQRLFAYGLAQGQRFIDDLQAKRISQAAISSIVPMGVMNNLEGPSADFMLGRIYASASESALRDVYMLDGKYLDDAAQEMRAGNKFTSQNCDLVGR</sequence>
<evidence type="ECO:0000256" key="1">
    <source>
        <dbReference type="SAM" id="SignalP"/>
    </source>
</evidence>
<keyword evidence="1" id="KW-0732">Signal</keyword>
<evidence type="ECO:0000313" key="2">
    <source>
        <dbReference type="EMBL" id="CAB3687600.1"/>
    </source>
</evidence>
<gene>
    <name evidence="2" type="ORF">LMG3458_01959</name>
</gene>
<reference evidence="2 3" key="1">
    <citation type="submission" date="2020-04" db="EMBL/GenBank/DDBJ databases">
        <authorList>
            <person name="De Canck E."/>
        </authorList>
    </citation>
    <scope>NUCLEOTIDE SEQUENCE [LARGE SCALE GENOMIC DNA]</scope>
    <source>
        <strain evidence="2 3">LMG 3458</strain>
    </source>
</reference>
<dbReference type="AlphaFoldDB" id="A0A6S6ZPT8"/>
<protein>
    <submittedName>
        <fullName evidence="2">Uncharacterized protein</fullName>
    </submittedName>
</protein>
<feature type="signal peptide" evidence="1">
    <location>
        <begin position="1"/>
        <end position="20"/>
    </location>
</feature>
<proteinExistence type="predicted"/>